<keyword evidence="4 8" id="KW-0812">Transmembrane</keyword>
<dbReference type="GO" id="GO:0016020">
    <property type="term" value="C:membrane"/>
    <property type="evidence" value="ECO:0007669"/>
    <property type="project" value="UniProtKB-SubCell"/>
</dbReference>
<protein>
    <submittedName>
        <fullName evidence="12">Uncharacterized protein</fullName>
    </submittedName>
</protein>
<dbReference type="Pfam" id="PF00153">
    <property type="entry name" value="Mito_carr"/>
    <property type="match status" value="4"/>
</dbReference>
<gene>
    <name evidence="12" type="ORF">HYH03_018726</name>
</gene>
<dbReference type="EMBL" id="JAEHOE010000231">
    <property type="protein sequence ID" value="KAG2482338.1"/>
    <property type="molecule type" value="Genomic_DNA"/>
</dbReference>
<keyword evidence="5" id="KW-0677">Repeat</keyword>
<dbReference type="InterPro" id="IPR018108">
    <property type="entry name" value="MCP_transmembrane"/>
</dbReference>
<dbReference type="InterPro" id="IPR002067">
    <property type="entry name" value="MCP"/>
</dbReference>
<evidence type="ECO:0000256" key="7">
    <source>
        <dbReference type="ARBA" id="ARBA00023136"/>
    </source>
</evidence>
<comment type="subcellular location">
    <subcellularLocation>
        <location evidence="1">Membrane</location>
        <topology evidence="1">Multi-pass membrane protein</topology>
    </subcellularLocation>
</comment>
<dbReference type="AlphaFoldDB" id="A0A836BP80"/>
<reference evidence="12" key="1">
    <citation type="journal article" date="2020" name="bioRxiv">
        <title>Comparative genomics of Chlamydomonas.</title>
        <authorList>
            <person name="Craig R.J."/>
            <person name="Hasan A.R."/>
            <person name="Ness R.W."/>
            <person name="Keightley P.D."/>
        </authorList>
    </citation>
    <scope>NUCLEOTIDE SEQUENCE</scope>
    <source>
        <strain evidence="12">CCAP 11/70</strain>
    </source>
</reference>
<feature type="repeat" description="Solcar" evidence="8">
    <location>
        <begin position="352"/>
        <end position="437"/>
    </location>
</feature>
<evidence type="ECO:0000313" key="13">
    <source>
        <dbReference type="Proteomes" id="UP000612055"/>
    </source>
</evidence>
<comment type="similarity">
    <text evidence="2 9">Belongs to the mitochondrial carrier (TC 2.A.29) family.</text>
</comment>
<evidence type="ECO:0000256" key="9">
    <source>
        <dbReference type="RuleBase" id="RU000488"/>
    </source>
</evidence>
<evidence type="ECO:0000256" key="1">
    <source>
        <dbReference type="ARBA" id="ARBA00004141"/>
    </source>
</evidence>
<feature type="compositionally biased region" description="Pro residues" evidence="10">
    <location>
        <begin position="217"/>
        <end position="231"/>
    </location>
</feature>
<dbReference type="Proteomes" id="UP000612055">
    <property type="component" value="Unassembled WGS sequence"/>
</dbReference>
<evidence type="ECO:0000256" key="2">
    <source>
        <dbReference type="ARBA" id="ARBA00006375"/>
    </source>
</evidence>
<keyword evidence="6 11" id="KW-1133">Transmembrane helix</keyword>
<dbReference type="OrthoDB" id="10266426at2759"/>
<dbReference type="PRINTS" id="PR00926">
    <property type="entry name" value="MITOCARRIER"/>
</dbReference>
<keyword evidence="13" id="KW-1185">Reference proteome</keyword>
<dbReference type="InterPro" id="IPR023395">
    <property type="entry name" value="MCP_dom_sf"/>
</dbReference>
<evidence type="ECO:0000256" key="10">
    <source>
        <dbReference type="SAM" id="MobiDB-lite"/>
    </source>
</evidence>
<sequence>MEREEAVNAVSGAIAGVVTAVFVCPLDVLKTRLQVSRASSTSIAGGIKAIVAREGVGGMYKGLGPTLLALLPNWAVYFVVYDGLKRRLAAAAGTGPGVPASPLTHMAAAAGAGVTTILVTNPLWVVKTRMQCHGMLAPAEAAAAGAGVAEAAAVAAATGAAAAAPAVAGTSGPGAAAGAAAGTSGAGAAGPGAAAGPSGAAQRGGNGGAAAAARGPQPGPGPPKPVAPPSAPSTSAAVASYLQRAPYRSTAEALLRIAREEGLRGLYSGLAPSMAGIAHVAIQFPLYEAAKQWVSDQKAVRRLEEAAARRQALAEAGLPAGGEAQAAAAAAAGASPEEEEAAALASSGPEPLTVPELVATSAFAKVVASTATYPHEVVRSYMHLSGSGPLSGLRDAVLAVWREDGLRGFYRGCGANLLRTTPAAAMTFTTFELVSRALRDSL</sequence>
<dbReference type="SUPFAM" id="SSF103506">
    <property type="entry name" value="Mitochondrial carrier"/>
    <property type="match status" value="1"/>
</dbReference>
<feature type="repeat" description="Solcar" evidence="8">
    <location>
        <begin position="201"/>
        <end position="293"/>
    </location>
</feature>
<dbReference type="InterPro" id="IPR044712">
    <property type="entry name" value="SLC25A32-like"/>
</dbReference>
<keyword evidence="3 9" id="KW-0813">Transport</keyword>
<evidence type="ECO:0000313" key="12">
    <source>
        <dbReference type="EMBL" id="KAG2482338.1"/>
    </source>
</evidence>
<feature type="region of interest" description="Disordered" evidence="10">
    <location>
        <begin position="174"/>
        <end position="235"/>
    </location>
</feature>
<evidence type="ECO:0000256" key="6">
    <source>
        <dbReference type="ARBA" id="ARBA00022989"/>
    </source>
</evidence>
<accession>A0A836BP80</accession>
<evidence type="ECO:0000256" key="8">
    <source>
        <dbReference type="PROSITE-ProRule" id="PRU00282"/>
    </source>
</evidence>
<dbReference type="Gene3D" id="1.50.40.10">
    <property type="entry name" value="Mitochondrial carrier domain"/>
    <property type="match status" value="2"/>
</dbReference>
<proteinExistence type="inferred from homology"/>
<evidence type="ECO:0000256" key="5">
    <source>
        <dbReference type="ARBA" id="ARBA00022737"/>
    </source>
</evidence>
<dbReference type="PANTHER" id="PTHR45683">
    <property type="entry name" value="MITOCHONDRIAL NICOTINAMIDE ADENINE DINUCLEOTIDE TRANSPORTER 1-RELATED-RELATED"/>
    <property type="match status" value="1"/>
</dbReference>
<dbReference type="GO" id="GO:0015215">
    <property type="term" value="F:nucleotide transmembrane transporter activity"/>
    <property type="evidence" value="ECO:0007669"/>
    <property type="project" value="UniProtKB-ARBA"/>
</dbReference>
<feature type="transmembrane region" description="Helical" evidence="11">
    <location>
        <begin position="6"/>
        <end position="29"/>
    </location>
</feature>
<feature type="compositionally biased region" description="Low complexity" evidence="10">
    <location>
        <begin position="191"/>
        <end position="201"/>
    </location>
</feature>
<feature type="compositionally biased region" description="Low complexity" evidence="10">
    <location>
        <begin position="174"/>
        <end position="183"/>
    </location>
</feature>
<evidence type="ECO:0000256" key="11">
    <source>
        <dbReference type="SAM" id="Phobius"/>
    </source>
</evidence>
<feature type="repeat" description="Solcar" evidence="8">
    <location>
        <begin position="3"/>
        <end position="87"/>
    </location>
</feature>
<keyword evidence="7 8" id="KW-0472">Membrane</keyword>
<comment type="caution">
    <text evidence="12">The sequence shown here is derived from an EMBL/GenBank/DDBJ whole genome shotgun (WGS) entry which is preliminary data.</text>
</comment>
<dbReference type="PROSITE" id="PS50920">
    <property type="entry name" value="SOLCAR"/>
    <property type="match status" value="3"/>
</dbReference>
<organism evidence="12 13">
    <name type="scientific">Edaphochlamys debaryana</name>
    <dbReference type="NCBI Taxonomy" id="47281"/>
    <lineage>
        <taxon>Eukaryota</taxon>
        <taxon>Viridiplantae</taxon>
        <taxon>Chlorophyta</taxon>
        <taxon>core chlorophytes</taxon>
        <taxon>Chlorophyceae</taxon>
        <taxon>CS clade</taxon>
        <taxon>Chlamydomonadales</taxon>
        <taxon>Chlamydomonadales incertae sedis</taxon>
        <taxon>Edaphochlamys</taxon>
    </lineage>
</organism>
<name>A0A836BP80_9CHLO</name>
<evidence type="ECO:0000256" key="4">
    <source>
        <dbReference type="ARBA" id="ARBA00022692"/>
    </source>
</evidence>
<evidence type="ECO:0000256" key="3">
    <source>
        <dbReference type="ARBA" id="ARBA00022448"/>
    </source>
</evidence>